<gene>
    <name evidence="1" type="ORF">Aiant_76000</name>
</gene>
<dbReference type="RefSeq" id="WP_189331510.1">
    <property type="nucleotide sequence ID" value="NZ_AP023356.1"/>
</dbReference>
<evidence type="ECO:0008006" key="3">
    <source>
        <dbReference type="Google" id="ProtNLM"/>
    </source>
</evidence>
<dbReference type="Proteomes" id="UP000676967">
    <property type="component" value="Chromosome"/>
</dbReference>
<sequence>MDLISGDFFAVPLPDGFGALQVTAVDPDGVVVCLLDWHSAGLFTAADVADAPVLRLTHHAHAGGRDSVIRVNDALPGELIPVGNGPIAGRPTETNVHAGWSYFPIQLVAQRRWDSVVPPAVREAYRKTPNIWDVHVDLGAGPVLLPAGTNPLDLTEAAEVRWAGIGKLKTTRLIWSGPDRGLAVALADLPLIEDVDWREPPAEVDLAGTTLTGVTFGPGLRTLRLPGGRLRCEFAEGAEPVEIAVPDDGRWVSLRLSGAKPGVPAGLRSLPELILQAPGTLSVAALRALPGLTRLTVRWSAAPGVLTEASALAACTRLRELHLIDAYGLTADTLPDLPGLRHLEIDGLPRSVANALKARYRGTPVRLVVRGAKSDTWLRANLDNPFRDWADDDERAGVAACKAYATASRAVDRAPADAEQILKTLVTALNRIEDRYGIIDTLRREEAADAFFALAARAGVPDADADEWFDAWRDF</sequence>
<evidence type="ECO:0000313" key="2">
    <source>
        <dbReference type="Proteomes" id="UP000676967"/>
    </source>
</evidence>
<evidence type="ECO:0000313" key="1">
    <source>
        <dbReference type="EMBL" id="BCJ46943.1"/>
    </source>
</evidence>
<reference evidence="1 2" key="1">
    <citation type="submission" date="2020-08" db="EMBL/GenBank/DDBJ databases">
        <title>Whole genome shotgun sequence of Actinoplanes ianthinogenes NBRC 13996.</title>
        <authorList>
            <person name="Komaki H."/>
            <person name="Tamura T."/>
        </authorList>
    </citation>
    <scope>NUCLEOTIDE SEQUENCE [LARGE SCALE GENOMIC DNA]</scope>
    <source>
        <strain evidence="1 2">NBRC 13996</strain>
    </source>
</reference>
<organism evidence="1 2">
    <name type="scientific">Actinoplanes ianthinogenes</name>
    <dbReference type="NCBI Taxonomy" id="122358"/>
    <lineage>
        <taxon>Bacteria</taxon>
        <taxon>Bacillati</taxon>
        <taxon>Actinomycetota</taxon>
        <taxon>Actinomycetes</taxon>
        <taxon>Micromonosporales</taxon>
        <taxon>Micromonosporaceae</taxon>
        <taxon>Actinoplanes</taxon>
    </lineage>
</organism>
<name>A0ABN6CP03_9ACTN</name>
<proteinExistence type="predicted"/>
<dbReference type="InterPro" id="IPR032675">
    <property type="entry name" value="LRR_dom_sf"/>
</dbReference>
<keyword evidence="2" id="KW-1185">Reference proteome</keyword>
<protein>
    <recommendedName>
        <fullName evidence="3">Leucine rich repeat (LRR) protein</fullName>
    </recommendedName>
</protein>
<accession>A0ABN6CP03</accession>
<dbReference type="EMBL" id="AP023356">
    <property type="protein sequence ID" value="BCJ46943.1"/>
    <property type="molecule type" value="Genomic_DNA"/>
</dbReference>
<dbReference type="Gene3D" id="3.80.10.10">
    <property type="entry name" value="Ribonuclease Inhibitor"/>
    <property type="match status" value="1"/>
</dbReference>